<dbReference type="SUPFAM" id="SSF49503">
    <property type="entry name" value="Cupredoxins"/>
    <property type="match status" value="1"/>
</dbReference>
<keyword evidence="11" id="KW-0186">Copper</keyword>
<evidence type="ECO:0000256" key="10">
    <source>
        <dbReference type="ARBA" id="ARBA00022989"/>
    </source>
</evidence>
<evidence type="ECO:0000256" key="2">
    <source>
        <dbReference type="ARBA" id="ARBA00007866"/>
    </source>
</evidence>
<evidence type="ECO:0000313" key="19">
    <source>
        <dbReference type="Proteomes" id="UP000663075"/>
    </source>
</evidence>
<evidence type="ECO:0000256" key="4">
    <source>
        <dbReference type="ARBA" id="ARBA00022448"/>
    </source>
</evidence>
<organism evidence="18 19">
    <name type="scientific">Candidatus Nasuia deltocephalincola</name>
    <dbReference type="NCBI Taxonomy" id="1160784"/>
    <lineage>
        <taxon>Bacteria</taxon>
        <taxon>Pseudomonadati</taxon>
        <taxon>Pseudomonadota</taxon>
        <taxon>Betaproteobacteria</taxon>
        <taxon>Candidatus Nasuia</taxon>
    </lineage>
</organism>
<keyword evidence="10 15" id="KW-1133">Transmembrane helix</keyword>
<evidence type="ECO:0000259" key="17">
    <source>
        <dbReference type="PROSITE" id="PS50999"/>
    </source>
</evidence>
<keyword evidence="19" id="KW-1185">Reference proteome</keyword>
<evidence type="ECO:0000256" key="3">
    <source>
        <dbReference type="ARBA" id="ARBA00012949"/>
    </source>
</evidence>
<evidence type="ECO:0000256" key="5">
    <source>
        <dbReference type="ARBA" id="ARBA00022660"/>
    </source>
</evidence>
<reference evidence="18" key="1">
    <citation type="submission" date="2017-11" db="EMBL/GenBank/DDBJ databases">
        <authorList>
            <person name="Jian Z."/>
        </authorList>
    </citation>
    <scope>NUCLEOTIDE SEQUENCE</scope>
    <source>
        <strain evidence="18">YC</strain>
    </source>
</reference>
<gene>
    <name evidence="18" type="ORF">CU086_00135</name>
</gene>
<keyword evidence="4" id="KW-0813">Transport</keyword>
<evidence type="ECO:0000256" key="7">
    <source>
        <dbReference type="ARBA" id="ARBA00022723"/>
    </source>
</evidence>
<dbReference type="Pfam" id="PF00116">
    <property type="entry name" value="COX2"/>
    <property type="match status" value="1"/>
</dbReference>
<dbReference type="PROSITE" id="PS50857">
    <property type="entry name" value="COX2_CUA"/>
    <property type="match status" value="1"/>
</dbReference>
<evidence type="ECO:0000256" key="14">
    <source>
        <dbReference type="ARBA" id="ARBA00047816"/>
    </source>
</evidence>
<keyword evidence="7" id="KW-0479">Metal-binding</keyword>
<dbReference type="PANTHER" id="PTHR22888:SF9">
    <property type="entry name" value="CYTOCHROME C OXIDASE SUBUNIT 2"/>
    <property type="match status" value="1"/>
</dbReference>
<evidence type="ECO:0000256" key="11">
    <source>
        <dbReference type="ARBA" id="ARBA00023008"/>
    </source>
</evidence>
<feature type="transmembrane region" description="Helical" evidence="15">
    <location>
        <begin position="111"/>
        <end position="134"/>
    </location>
</feature>
<feature type="domain" description="Cytochrome oxidase subunit II transmembrane region profile" evidence="17">
    <location>
        <begin position="1"/>
        <end position="95"/>
    </location>
</feature>
<dbReference type="PANTHER" id="PTHR22888">
    <property type="entry name" value="CYTOCHROME C OXIDASE, SUBUNIT II"/>
    <property type="match status" value="1"/>
</dbReference>
<dbReference type="Proteomes" id="UP000663075">
    <property type="component" value="Chromosome"/>
</dbReference>
<feature type="transmembrane region" description="Helical" evidence="15">
    <location>
        <begin position="63"/>
        <end position="91"/>
    </location>
</feature>
<dbReference type="PRINTS" id="PR01166">
    <property type="entry name" value="CYCOXIDASEII"/>
</dbReference>
<dbReference type="EMBL" id="CP024850">
    <property type="protein sequence ID" value="QSF25246.1"/>
    <property type="molecule type" value="Genomic_DNA"/>
</dbReference>
<evidence type="ECO:0000259" key="16">
    <source>
        <dbReference type="PROSITE" id="PS50857"/>
    </source>
</evidence>
<dbReference type="PROSITE" id="PS50999">
    <property type="entry name" value="COX2_TM"/>
    <property type="match status" value="1"/>
</dbReference>
<dbReference type="GO" id="GO:0042773">
    <property type="term" value="P:ATP synthesis coupled electron transport"/>
    <property type="evidence" value="ECO:0007669"/>
    <property type="project" value="TreeGrafter"/>
</dbReference>
<evidence type="ECO:0000256" key="15">
    <source>
        <dbReference type="SAM" id="Phobius"/>
    </source>
</evidence>
<keyword evidence="8" id="KW-1278">Translocase</keyword>
<sequence>MHFYKIFKLNIPVTNFFFEIYKFNNFIFIIFYLFLLFFIIFFFTFIFHNFFLKNNKYIFIKSFFFEFFWVLLPFYSISYIFFYSIFVILKIKKFYNNYLNIKIISYQWKWYYIYLDNFNFNFFSIISNCIFNILNFDFKNKYNKNYFQKVDNKLILPLNKFIRFILISNDVIHSIYIPSFGIKQDLIPSFLKIFYFKPLKLGKFFGFCSEMCGKNHSYMPIILKVLPFYNYKKWLICFFLKKNFF</sequence>
<dbReference type="Gene3D" id="1.10.287.90">
    <property type="match status" value="1"/>
</dbReference>
<dbReference type="InterPro" id="IPR001505">
    <property type="entry name" value="Copper_CuA"/>
</dbReference>
<evidence type="ECO:0000256" key="6">
    <source>
        <dbReference type="ARBA" id="ARBA00022692"/>
    </source>
</evidence>
<name>A0A974WPG5_9PROT</name>
<dbReference type="InterPro" id="IPR036257">
    <property type="entry name" value="Cyt_c_oxidase_su2_TM_sf"/>
</dbReference>
<keyword evidence="12 15" id="KW-0472">Membrane</keyword>
<comment type="subcellular location">
    <subcellularLocation>
        <location evidence="1">Membrane</location>
        <topology evidence="1">Multi-pass membrane protein</topology>
    </subcellularLocation>
</comment>
<dbReference type="Gene3D" id="2.60.40.420">
    <property type="entry name" value="Cupredoxins - blue copper proteins"/>
    <property type="match status" value="1"/>
</dbReference>
<dbReference type="EC" id="7.1.1.9" evidence="3"/>
<comment type="similarity">
    <text evidence="2">Belongs to the cytochrome c oxidase subunit 2 family.</text>
</comment>
<keyword evidence="9" id="KW-0249">Electron transport</keyword>
<proteinExistence type="inferred from homology"/>
<protein>
    <recommendedName>
        <fullName evidence="3">cytochrome-c oxidase</fullName>
        <ecNumber evidence="3">7.1.1.9</ecNumber>
    </recommendedName>
    <alternativeName>
        <fullName evidence="13">Cytochrome c oxidase polypeptide II</fullName>
    </alternativeName>
</protein>
<dbReference type="GO" id="GO:0005507">
    <property type="term" value="F:copper ion binding"/>
    <property type="evidence" value="ECO:0007669"/>
    <property type="project" value="InterPro"/>
</dbReference>
<evidence type="ECO:0000256" key="8">
    <source>
        <dbReference type="ARBA" id="ARBA00022967"/>
    </source>
</evidence>
<evidence type="ECO:0000256" key="13">
    <source>
        <dbReference type="ARBA" id="ARBA00031389"/>
    </source>
</evidence>
<comment type="catalytic activity">
    <reaction evidence="14">
        <text>4 Fe(II)-[cytochrome c] + O2 + 8 H(+)(in) = 4 Fe(III)-[cytochrome c] + 2 H2O + 4 H(+)(out)</text>
        <dbReference type="Rhea" id="RHEA:11436"/>
        <dbReference type="Rhea" id="RHEA-COMP:10350"/>
        <dbReference type="Rhea" id="RHEA-COMP:14399"/>
        <dbReference type="ChEBI" id="CHEBI:15377"/>
        <dbReference type="ChEBI" id="CHEBI:15378"/>
        <dbReference type="ChEBI" id="CHEBI:15379"/>
        <dbReference type="ChEBI" id="CHEBI:29033"/>
        <dbReference type="ChEBI" id="CHEBI:29034"/>
        <dbReference type="EC" id="7.1.1.9"/>
    </reaction>
</comment>
<keyword evidence="6 15" id="KW-0812">Transmembrane</keyword>
<feature type="transmembrane region" description="Helical" evidence="15">
    <location>
        <begin position="26"/>
        <end position="51"/>
    </location>
</feature>
<dbReference type="InterPro" id="IPR045187">
    <property type="entry name" value="CcO_II"/>
</dbReference>
<dbReference type="AlphaFoldDB" id="A0A974WPG5"/>
<dbReference type="PROSITE" id="PS00078">
    <property type="entry name" value="COX2"/>
    <property type="match status" value="1"/>
</dbReference>
<evidence type="ECO:0000256" key="12">
    <source>
        <dbReference type="ARBA" id="ARBA00023136"/>
    </source>
</evidence>
<evidence type="ECO:0000256" key="1">
    <source>
        <dbReference type="ARBA" id="ARBA00004141"/>
    </source>
</evidence>
<feature type="domain" description="Cytochrome oxidase subunit II copper A binding" evidence="16">
    <location>
        <begin position="96"/>
        <end position="237"/>
    </location>
</feature>
<dbReference type="GO" id="GO:0004129">
    <property type="term" value="F:cytochrome-c oxidase activity"/>
    <property type="evidence" value="ECO:0007669"/>
    <property type="project" value="UniProtKB-EC"/>
</dbReference>
<dbReference type="GO" id="GO:0016020">
    <property type="term" value="C:membrane"/>
    <property type="evidence" value="ECO:0007669"/>
    <property type="project" value="UniProtKB-SubCell"/>
</dbReference>
<evidence type="ECO:0000256" key="9">
    <source>
        <dbReference type="ARBA" id="ARBA00022982"/>
    </source>
</evidence>
<dbReference type="InterPro" id="IPR011759">
    <property type="entry name" value="Cyt_c_oxidase_su2_TM_dom"/>
</dbReference>
<keyword evidence="5" id="KW-0679">Respiratory chain</keyword>
<accession>A0A974WPG5</accession>
<evidence type="ECO:0000313" key="18">
    <source>
        <dbReference type="EMBL" id="QSF25246.1"/>
    </source>
</evidence>
<dbReference type="InterPro" id="IPR002429">
    <property type="entry name" value="CcO_II-like_C"/>
</dbReference>
<dbReference type="InterPro" id="IPR008972">
    <property type="entry name" value="Cupredoxin"/>
</dbReference>